<keyword evidence="13 14" id="KW-0342">GTP-binding</keyword>
<dbReference type="EMBL" id="PYGJ01000001">
    <property type="protein sequence ID" value="PSL22190.1"/>
    <property type="molecule type" value="Genomic_DNA"/>
</dbReference>
<dbReference type="GO" id="GO:0005525">
    <property type="term" value="F:GTP binding"/>
    <property type="evidence" value="ECO:0007669"/>
    <property type="project" value="UniProtKB-UniRule"/>
</dbReference>
<feature type="binding site" evidence="16">
    <location>
        <position position="84"/>
    </location>
    <ligand>
        <name>GTP</name>
        <dbReference type="ChEBI" id="CHEBI:37565"/>
    </ligand>
</feature>
<dbReference type="OrthoDB" id="9788370at2"/>
<dbReference type="PANTHER" id="PTHR34848:SF1">
    <property type="entry name" value="BIFUNCTIONAL ADENOSYLCOBALAMIN BIOSYNTHESIS PROTEIN COBU"/>
    <property type="match status" value="1"/>
</dbReference>
<evidence type="ECO:0000256" key="12">
    <source>
        <dbReference type="ARBA" id="ARBA00022840"/>
    </source>
</evidence>
<evidence type="ECO:0000256" key="15">
    <source>
        <dbReference type="PIRSR" id="PIRSR006135-1"/>
    </source>
</evidence>
<dbReference type="GO" id="GO:0009236">
    <property type="term" value="P:cobalamin biosynthetic process"/>
    <property type="evidence" value="ECO:0007669"/>
    <property type="project" value="UniProtKB-UniRule"/>
</dbReference>
<feature type="active site" description="GMP-histidine intermediate" evidence="15">
    <location>
        <position position="51"/>
    </location>
</feature>
<comment type="similarity">
    <text evidence="7 14">Belongs to the CobU/CobP family.</text>
</comment>
<protein>
    <recommendedName>
        <fullName evidence="14">Bifunctional adenosylcobalamin biosynthesis protein</fullName>
        <ecNumber evidence="14">2.7.1.156</ecNumber>
        <ecNumber evidence="14">2.7.7.62</ecNumber>
    </recommendedName>
</protein>
<evidence type="ECO:0000256" key="3">
    <source>
        <dbReference type="ARBA" id="ARBA00001522"/>
    </source>
</evidence>
<keyword evidence="11 14" id="KW-0418">Kinase</keyword>
<organism evidence="17 18">
    <name type="scientific">Shimia abyssi</name>
    <dbReference type="NCBI Taxonomy" id="1662395"/>
    <lineage>
        <taxon>Bacteria</taxon>
        <taxon>Pseudomonadati</taxon>
        <taxon>Pseudomonadota</taxon>
        <taxon>Alphaproteobacteria</taxon>
        <taxon>Rhodobacterales</taxon>
        <taxon>Roseobacteraceae</taxon>
    </lineage>
</organism>
<name>A0A2P8FKD6_9RHOB</name>
<keyword evidence="10 14" id="KW-0547">Nucleotide-binding</keyword>
<proteinExistence type="inferred from homology"/>
<comment type="catalytic activity">
    <reaction evidence="2 14">
        <text>adenosylcob(III)inamide phosphate + GTP + H(+) = adenosylcob(III)inamide-GDP + diphosphate</text>
        <dbReference type="Rhea" id="RHEA:22712"/>
        <dbReference type="ChEBI" id="CHEBI:15378"/>
        <dbReference type="ChEBI" id="CHEBI:33019"/>
        <dbReference type="ChEBI" id="CHEBI:37565"/>
        <dbReference type="ChEBI" id="CHEBI:58502"/>
        <dbReference type="ChEBI" id="CHEBI:60487"/>
        <dbReference type="EC" id="2.7.7.62"/>
    </reaction>
</comment>
<dbReference type="GO" id="GO:0008820">
    <property type="term" value="F:cobinamide phosphate guanylyltransferase activity"/>
    <property type="evidence" value="ECO:0007669"/>
    <property type="project" value="UniProtKB-UniRule"/>
</dbReference>
<keyword evidence="9 14" id="KW-0808">Transferase</keyword>
<dbReference type="AlphaFoldDB" id="A0A2P8FKD6"/>
<feature type="binding site" evidence="16">
    <location>
        <begin position="10"/>
        <end position="17"/>
    </location>
    <ligand>
        <name>GTP</name>
        <dbReference type="ChEBI" id="CHEBI:37565"/>
    </ligand>
</feature>
<dbReference type="SUPFAM" id="SSF52540">
    <property type="entry name" value="P-loop containing nucleoside triphosphate hydrolases"/>
    <property type="match status" value="1"/>
</dbReference>
<evidence type="ECO:0000256" key="1">
    <source>
        <dbReference type="ARBA" id="ARBA00000312"/>
    </source>
</evidence>
<evidence type="ECO:0000256" key="14">
    <source>
        <dbReference type="PIRNR" id="PIRNR006135"/>
    </source>
</evidence>
<dbReference type="NCBIfam" id="NF004469">
    <property type="entry name" value="PRK05800.1"/>
    <property type="match status" value="1"/>
</dbReference>
<dbReference type="InterPro" id="IPR027417">
    <property type="entry name" value="P-loop_NTPase"/>
</dbReference>
<keyword evidence="18" id="KW-1185">Reference proteome</keyword>
<evidence type="ECO:0000256" key="8">
    <source>
        <dbReference type="ARBA" id="ARBA00022573"/>
    </source>
</evidence>
<evidence type="ECO:0000256" key="11">
    <source>
        <dbReference type="ARBA" id="ARBA00022777"/>
    </source>
</evidence>
<dbReference type="Proteomes" id="UP000240418">
    <property type="component" value="Unassembled WGS sequence"/>
</dbReference>
<dbReference type="PIRSF" id="PIRSF006135">
    <property type="entry name" value="CobU"/>
    <property type="match status" value="1"/>
</dbReference>
<evidence type="ECO:0000256" key="9">
    <source>
        <dbReference type="ARBA" id="ARBA00022679"/>
    </source>
</evidence>
<evidence type="ECO:0000256" key="7">
    <source>
        <dbReference type="ARBA" id="ARBA00007490"/>
    </source>
</evidence>
<accession>A0A2P8FKD6</accession>
<feature type="binding site" evidence="16">
    <location>
        <position position="63"/>
    </location>
    <ligand>
        <name>GTP</name>
        <dbReference type="ChEBI" id="CHEBI:37565"/>
    </ligand>
</feature>
<dbReference type="GO" id="GO:0005524">
    <property type="term" value="F:ATP binding"/>
    <property type="evidence" value="ECO:0007669"/>
    <property type="project" value="UniProtKB-UniRule"/>
</dbReference>
<dbReference type="Pfam" id="PF02283">
    <property type="entry name" value="CobU"/>
    <property type="match status" value="1"/>
</dbReference>
<keyword evidence="17" id="KW-0548">Nucleotidyltransferase</keyword>
<evidence type="ECO:0000313" key="18">
    <source>
        <dbReference type="Proteomes" id="UP000240418"/>
    </source>
</evidence>
<dbReference type="EC" id="2.7.7.62" evidence="14"/>
<comment type="caution">
    <text evidence="17">The sequence shown here is derived from an EMBL/GenBank/DDBJ whole genome shotgun (WGS) entry which is preliminary data.</text>
</comment>
<evidence type="ECO:0000256" key="2">
    <source>
        <dbReference type="ARBA" id="ARBA00000711"/>
    </source>
</evidence>
<dbReference type="PANTHER" id="PTHR34848">
    <property type="match status" value="1"/>
</dbReference>
<keyword evidence="12 14" id="KW-0067">ATP-binding</keyword>
<dbReference type="Gene3D" id="3.40.50.300">
    <property type="entry name" value="P-loop containing nucleotide triphosphate hydrolases"/>
    <property type="match status" value="1"/>
</dbReference>
<evidence type="ECO:0000256" key="4">
    <source>
        <dbReference type="ARBA" id="ARBA00003889"/>
    </source>
</evidence>
<evidence type="ECO:0000313" key="17">
    <source>
        <dbReference type="EMBL" id="PSL22190.1"/>
    </source>
</evidence>
<evidence type="ECO:0000256" key="13">
    <source>
        <dbReference type="ARBA" id="ARBA00023134"/>
    </source>
</evidence>
<comment type="pathway">
    <text evidence="6 14">Cofactor biosynthesis; adenosylcobalamin biosynthesis; adenosylcobalamin from cob(II)yrinate a,c-diamide: step 5/7.</text>
</comment>
<reference evidence="17 18" key="1">
    <citation type="submission" date="2018-03" db="EMBL/GenBank/DDBJ databases">
        <title>Genomic Encyclopedia of Archaeal and Bacterial Type Strains, Phase II (KMG-II): from individual species to whole genera.</title>
        <authorList>
            <person name="Goeker M."/>
        </authorList>
    </citation>
    <scope>NUCLEOTIDE SEQUENCE [LARGE SCALE GENOMIC DNA]</scope>
    <source>
        <strain evidence="17 18">DSM 100673</strain>
    </source>
</reference>
<keyword evidence="8 14" id="KW-0169">Cobalamin biosynthesis</keyword>
<evidence type="ECO:0000256" key="10">
    <source>
        <dbReference type="ARBA" id="ARBA00022741"/>
    </source>
</evidence>
<comment type="catalytic activity">
    <reaction evidence="1 14">
        <text>adenosylcob(III)inamide + ATP = adenosylcob(III)inamide phosphate + ADP + H(+)</text>
        <dbReference type="Rhea" id="RHEA:15769"/>
        <dbReference type="ChEBI" id="CHEBI:2480"/>
        <dbReference type="ChEBI" id="CHEBI:15378"/>
        <dbReference type="ChEBI" id="CHEBI:30616"/>
        <dbReference type="ChEBI" id="CHEBI:58502"/>
        <dbReference type="ChEBI" id="CHEBI:456216"/>
        <dbReference type="EC" id="2.7.1.156"/>
    </reaction>
</comment>
<gene>
    <name evidence="17" type="ORF">CLV88_101615</name>
</gene>
<dbReference type="RefSeq" id="WP_106607082.1">
    <property type="nucleotide sequence ID" value="NZ_PYGJ01000001.1"/>
</dbReference>
<comment type="catalytic activity">
    <reaction evidence="3">
        <text>adenosylcob(III)inamide + GTP = adenosylcob(III)inamide phosphate + GDP + H(+)</text>
        <dbReference type="Rhea" id="RHEA:15765"/>
        <dbReference type="ChEBI" id="CHEBI:2480"/>
        <dbReference type="ChEBI" id="CHEBI:15378"/>
        <dbReference type="ChEBI" id="CHEBI:37565"/>
        <dbReference type="ChEBI" id="CHEBI:58189"/>
        <dbReference type="ChEBI" id="CHEBI:58502"/>
        <dbReference type="EC" id="2.7.1.156"/>
    </reaction>
</comment>
<evidence type="ECO:0000256" key="6">
    <source>
        <dbReference type="ARBA" id="ARBA00005159"/>
    </source>
</evidence>
<comment type="function">
    <text evidence="4 14">Catalyzes ATP-dependent phosphorylation of adenosylcobinamide and addition of GMP to adenosylcobinamide phosphate.</text>
</comment>
<comment type="pathway">
    <text evidence="5 14">Cofactor biosynthesis; adenosylcobalamin biosynthesis; adenosylcobalamin from cob(II)yrinate a,c-diamide: step 6/7.</text>
</comment>
<dbReference type="GO" id="GO:0043752">
    <property type="term" value="F:adenosylcobinamide kinase activity"/>
    <property type="evidence" value="ECO:0007669"/>
    <property type="project" value="UniProtKB-EC"/>
</dbReference>
<evidence type="ECO:0000256" key="16">
    <source>
        <dbReference type="PIRSR" id="PIRSR006135-2"/>
    </source>
</evidence>
<dbReference type="EC" id="2.7.1.156" evidence="14"/>
<evidence type="ECO:0000256" key="5">
    <source>
        <dbReference type="ARBA" id="ARBA00004692"/>
    </source>
</evidence>
<dbReference type="CDD" id="cd00544">
    <property type="entry name" value="CobU"/>
    <property type="match status" value="1"/>
</dbReference>
<dbReference type="InterPro" id="IPR003203">
    <property type="entry name" value="CobU/CobP"/>
</dbReference>
<feature type="binding site" evidence="16">
    <location>
        <begin position="35"/>
        <end position="37"/>
    </location>
    <ligand>
        <name>GTP</name>
        <dbReference type="ChEBI" id="CHEBI:37565"/>
    </ligand>
</feature>
<sequence>MLENLTLVLGGASSGKSAFAEQLVTQSGAPRVYIATAQAFDDEMRAKIAAHLDQRGDNWRTMETPLDAADALADVAPNEVALLDCATMWLSNHLLAESNLAAQTDRLLSALATCKGRVVLVSNEVGLDVVPDNALARRFRDAQGKLNQQIAARANLAVLVVAGLPMVLKGTLP</sequence>
<dbReference type="UniPathway" id="UPA00148">
    <property type="reaction ID" value="UER00236"/>
</dbReference>